<evidence type="ECO:0000256" key="3">
    <source>
        <dbReference type="ARBA" id="ARBA00022989"/>
    </source>
</evidence>
<comment type="subcellular location">
    <subcellularLocation>
        <location evidence="5">Cell membrane</location>
        <topology evidence="5">Multi-pass membrane protein</topology>
    </subcellularLocation>
    <subcellularLocation>
        <location evidence="1">Membrane</location>
        <topology evidence="1">Multi-pass membrane protein</topology>
    </subcellularLocation>
</comment>
<keyword evidence="7" id="KW-1185">Reference proteome</keyword>
<name>A0ABT4UG20_9BACT</name>
<sequence>MTVSDHTLNIDNARAITVFPVFLKLDIKKLLIIGGGKTAYTIIKSILENQQDARITILSDKISDDIVNLSKAHPHKVLFIKDSYKNDYITSDYGIVIATEEEQQNGDAIYKAAKAHGALVNINNINNQSDFYWGYNIENSELNIAINSQGKTTEDIQAIEQNYGLALTGIGNLKDSDNNNHEQKSASHWRKIATWSLIIFASMLIGHFVFSYIPLEIIGTGIWDGIRQLDSNFPLIMAAGFVAQMVDGALGMGYGLASATALNAVGVNPAAISASIHTAEMFASGASGYSHYKFGNVNKKLFKLIVIPGVIGAIIGAILLVKLGEEYGDYIRPALACYTLILGIKFIINAFVQKRPTKKFKLYGPLAGLGGFFDSFGGGGWGPIVTSTLINVGRTPRFVIGTVSLTEFFVTLSSAFAFFLMMGVTHWQVIVALILGGLIAAPIAAKLVGKMPAKTAFLLLGALVIIWSLKIIWGAIPH</sequence>
<keyword evidence="4 5" id="KW-0472">Membrane</keyword>
<dbReference type="Proteomes" id="UP001210231">
    <property type="component" value="Unassembled WGS sequence"/>
</dbReference>
<evidence type="ECO:0000256" key="4">
    <source>
        <dbReference type="ARBA" id="ARBA00023136"/>
    </source>
</evidence>
<dbReference type="EMBL" id="JAQGEF010000002">
    <property type="protein sequence ID" value="MDA3613718.1"/>
    <property type="molecule type" value="Genomic_DNA"/>
</dbReference>
<evidence type="ECO:0000256" key="1">
    <source>
        <dbReference type="ARBA" id="ARBA00004141"/>
    </source>
</evidence>
<comment type="similarity">
    <text evidence="5">Belongs to the 4-toluene sulfonate uptake permease (TSUP) (TC 2.A.102) family.</text>
</comment>
<evidence type="ECO:0000313" key="6">
    <source>
        <dbReference type="EMBL" id="MDA3613718.1"/>
    </source>
</evidence>
<feature type="transmembrane region" description="Helical" evidence="5">
    <location>
        <begin position="233"/>
        <end position="257"/>
    </location>
</feature>
<feature type="transmembrane region" description="Helical" evidence="5">
    <location>
        <begin position="398"/>
        <end position="421"/>
    </location>
</feature>
<protein>
    <recommendedName>
        <fullName evidence="5">Probable membrane transporter protein</fullName>
    </recommendedName>
</protein>
<dbReference type="InterPro" id="IPR051598">
    <property type="entry name" value="TSUP/Inactive_protease-like"/>
</dbReference>
<evidence type="ECO:0000256" key="2">
    <source>
        <dbReference type="ARBA" id="ARBA00022692"/>
    </source>
</evidence>
<feature type="transmembrane region" description="Helical" evidence="5">
    <location>
        <begin position="192"/>
        <end position="213"/>
    </location>
</feature>
<keyword evidence="2 5" id="KW-0812">Transmembrane</keyword>
<dbReference type="InterPro" id="IPR036291">
    <property type="entry name" value="NAD(P)-bd_dom_sf"/>
</dbReference>
<evidence type="ECO:0000256" key="5">
    <source>
        <dbReference type="RuleBase" id="RU363041"/>
    </source>
</evidence>
<dbReference type="RefSeq" id="WP_407030046.1">
    <property type="nucleotide sequence ID" value="NZ_JAQGEF010000002.1"/>
</dbReference>
<evidence type="ECO:0000313" key="7">
    <source>
        <dbReference type="Proteomes" id="UP001210231"/>
    </source>
</evidence>
<gene>
    <name evidence="6" type="ORF">O3P16_02775</name>
</gene>
<dbReference type="Pfam" id="PF13241">
    <property type="entry name" value="NAD_binding_7"/>
    <property type="match status" value="1"/>
</dbReference>
<dbReference type="PANTHER" id="PTHR43701:SF12">
    <property type="entry name" value="MEMBRANE TRANSPORTER PROTEIN YTNM-RELATED"/>
    <property type="match status" value="1"/>
</dbReference>
<keyword evidence="5" id="KW-1003">Cell membrane</keyword>
<dbReference type="SUPFAM" id="SSF51735">
    <property type="entry name" value="NAD(P)-binding Rossmann-fold domains"/>
    <property type="match status" value="1"/>
</dbReference>
<keyword evidence="3 5" id="KW-1133">Transmembrane helix</keyword>
<dbReference type="Gene3D" id="3.40.50.720">
    <property type="entry name" value="NAD(P)-binding Rossmann-like Domain"/>
    <property type="match status" value="1"/>
</dbReference>
<organism evidence="6 7">
    <name type="scientific">Polluticaenibacter yanchengensis</name>
    <dbReference type="NCBI Taxonomy" id="3014562"/>
    <lineage>
        <taxon>Bacteria</taxon>
        <taxon>Pseudomonadati</taxon>
        <taxon>Bacteroidota</taxon>
        <taxon>Chitinophagia</taxon>
        <taxon>Chitinophagales</taxon>
        <taxon>Chitinophagaceae</taxon>
        <taxon>Polluticaenibacter</taxon>
    </lineage>
</organism>
<feature type="transmembrane region" description="Helical" evidence="5">
    <location>
        <begin position="333"/>
        <end position="352"/>
    </location>
</feature>
<feature type="transmembrane region" description="Helical" evidence="5">
    <location>
        <begin position="457"/>
        <end position="476"/>
    </location>
</feature>
<dbReference type="Pfam" id="PF01925">
    <property type="entry name" value="TauE"/>
    <property type="match status" value="1"/>
</dbReference>
<dbReference type="InterPro" id="IPR002781">
    <property type="entry name" value="TM_pro_TauE-like"/>
</dbReference>
<feature type="transmembrane region" description="Helical" evidence="5">
    <location>
        <begin position="427"/>
        <end position="445"/>
    </location>
</feature>
<feature type="transmembrane region" description="Helical" evidence="5">
    <location>
        <begin position="301"/>
        <end position="321"/>
    </location>
</feature>
<proteinExistence type="inferred from homology"/>
<comment type="caution">
    <text evidence="6">The sequence shown here is derived from an EMBL/GenBank/DDBJ whole genome shotgun (WGS) entry which is preliminary data.</text>
</comment>
<reference evidence="6 7" key="1">
    <citation type="submission" date="2022-12" db="EMBL/GenBank/DDBJ databases">
        <title>Chitinophagaceae gen. sp. nov., a new member of the family Chitinophagaceae, isolated from soil in a chemical factory.</title>
        <authorList>
            <person name="Ke Z."/>
        </authorList>
    </citation>
    <scope>NUCLEOTIDE SEQUENCE [LARGE SCALE GENOMIC DNA]</scope>
    <source>
        <strain evidence="6 7">LY-5</strain>
    </source>
</reference>
<accession>A0ABT4UG20</accession>
<dbReference type="PANTHER" id="PTHR43701">
    <property type="entry name" value="MEMBRANE TRANSPORTER PROTEIN MJ0441-RELATED"/>
    <property type="match status" value="1"/>
</dbReference>